<reference evidence="1 2" key="1">
    <citation type="journal article" date="2015" name="Sci. Rep.">
        <title>The power of single molecule real-time sequencing technology in the de novo assembly of a eukaryotic genome.</title>
        <authorList>
            <person name="Sakai H."/>
            <person name="Naito K."/>
            <person name="Ogiso-Tanaka E."/>
            <person name="Takahashi Y."/>
            <person name="Iseki K."/>
            <person name="Muto C."/>
            <person name="Satou K."/>
            <person name="Teruya K."/>
            <person name="Shiroma A."/>
            <person name="Shimoji M."/>
            <person name="Hirano T."/>
            <person name="Itoh T."/>
            <person name="Kaga A."/>
            <person name="Tomooka N."/>
        </authorList>
    </citation>
    <scope>NUCLEOTIDE SEQUENCE [LARGE SCALE GENOMIC DNA]</scope>
    <source>
        <strain evidence="2">cv. Shumari</strain>
    </source>
</reference>
<organism evidence="1 2">
    <name type="scientific">Vigna angularis var. angularis</name>
    <dbReference type="NCBI Taxonomy" id="157739"/>
    <lineage>
        <taxon>Eukaryota</taxon>
        <taxon>Viridiplantae</taxon>
        <taxon>Streptophyta</taxon>
        <taxon>Embryophyta</taxon>
        <taxon>Tracheophyta</taxon>
        <taxon>Spermatophyta</taxon>
        <taxon>Magnoliopsida</taxon>
        <taxon>eudicotyledons</taxon>
        <taxon>Gunneridae</taxon>
        <taxon>Pentapetalae</taxon>
        <taxon>rosids</taxon>
        <taxon>fabids</taxon>
        <taxon>Fabales</taxon>
        <taxon>Fabaceae</taxon>
        <taxon>Papilionoideae</taxon>
        <taxon>50 kb inversion clade</taxon>
        <taxon>NPAAA clade</taxon>
        <taxon>indigoferoid/millettioid clade</taxon>
        <taxon>Phaseoleae</taxon>
        <taxon>Vigna</taxon>
    </lineage>
</organism>
<protein>
    <submittedName>
        <fullName evidence="1">Uncharacterized protein</fullName>
    </submittedName>
</protein>
<dbReference type="AlphaFoldDB" id="A0A0S3T5W0"/>
<evidence type="ECO:0000313" key="2">
    <source>
        <dbReference type="Proteomes" id="UP000291084"/>
    </source>
</evidence>
<evidence type="ECO:0000313" key="1">
    <source>
        <dbReference type="EMBL" id="BAU00635.1"/>
    </source>
</evidence>
<dbReference type="Proteomes" id="UP000291084">
    <property type="component" value="Chromosome 10"/>
</dbReference>
<keyword evidence="2" id="KW-1185">Reference proteome</keyword>
<sequence>MLGAAEMGVGYNLNVENSVGEIDVVECKCKVTLQTNIFRVCLCHFKSFGAMFMKQSQGFSICSDVYETSLLERVKDSRYHLQSRVRFVTSKPVTTPQEDDLVVDRRDTED</sequence>
<accession>A0A0S3T5W0</accession>
<gene>
    <name evidence="1" type="primary">Vigan.10G224600</name>
    <name evidence="1" type="ORF">VIGAN_10224600</name>
</gene>
<name>A0A0S3T5W0_PHAAN</name>
<dbReference type="EMBL" id="AP015043">
    <property type="protein sequence ID" value="BAU00635.1"/>
    <property type="molecule type" value="Genomic_DNA"/>
</dbReference>
<proteinExistence type="predicted"/>